<gene>
    <name evidence="2" type="ORF">BOO69_05460</name>
</gene>
<dbReference type="OrthoDB" id="9798430at2"/>
<dbReference type="RefSeq" id="WP_071971040.1">
    <property type="nucleotide sequence ID" value="NZ_CP018076.1"/>
</dbReference>
<organism evidence="2 3">
    <name type="scientific">Sulfitobacter alexandrii</name>
    <dbReference type="NCBI Taxonomy" id="1917485"/>
    <lineage>
        <taxon>Bacteria</taxon>
        <taxon>Pseudomonadati</taxon>
        <taxon>Pseudomonadota</taxon>
        <taxon>Alphaproteobacteria</taxon>
        <taxon>Rhodobacterales</taxon>
        <taxon>Roseobacteraceae</taxon>
        <taxon>Sulfitobacter</taxon>
    </lineage>
</organism>
<dbReference type="AlphaFoldDB" id="A0A1J0WF37"/>
<dbReference type="InterPro" id="IPR029068">
    <property type="entry name" value="Glyas_Bleomycin-R_OHBP_Dase"/>
</dbReference>
<keyword evidence="3" id="KW-1185">Reference proteome</keyword>
<protein>
    <submittedName>
        <fullName evidence="2">Glyoxalase</fullName>
    </submittedName>
</protein>
<feature type="domain" description="VOC" evidence="1">
    <location>
        <begin position="4"/>
        <end position="125"/>
    </location>
</feature>
<reference evidence="2 3" key="1">
    <citation type="submission" date="2016-11" db="EMBL/GenBank/DDBJ databases">
        <title>Complete genome sequence of Sulfitobacter sp. AM1-D1, a toxic bacteria associated with marine dinoflagellate Alexandrium minutum in East China Sea.</title>
        <authorList>
            <person name="Yang Q."/>
            <person name="Zhang X."/>
            <person name="Tian X."/>
        </authorList>
    </citation>
    <scope>NUCLEOTIDE SEQUENCE [LARGE SCALE GENOMIC DNA]</scope>
    <source>
        <strain evidence="2 3">AM1-D1</strain>
    </source>
</reference>
<evidence type="ECO:0000313" key="2">
    <source>
        <dbReference type="EMBL" id="APE42932.1"/>
    </source>
</evidence>
<proteinExistence type="predicted"/>
<evidence type="ECO:0000259" key="1">
    <source>
        <dbReference type="PROSITE" id="PS51819"/>
    </source>
</evidence>
<dbReference type="PANTHER" id="PTHR36503:SF1">
    <property type="entry name" value="BLR2520 PROTEIN"/>
    <property type="match status" value="1"/>
</dbReference>
<accession>A0A1J0WF37</accession>
<evidence type="ECO:0000313" key="3">
    <source>
        <dbReference type="Proteomes" id="UP000181897"/>
    </source>
</evidence>
<sequence>MKQRVSLITLGARDPAGLAAFYDAMGWQRVESPDGIIAYDLIGQALGIYAIEKLAEDIGVPVERLGHGAATLSYNVRDKAQVAPLLARAEAAGGRILRHAHDIFWGGYVGYFADPEDHVWEVTHNPYAPLSAEGAFRWNGYG</sequence>
<dbReference type="Gene3D" id="3.10.180.10">
    <property type="entry name" value="2,3-Dihydroxybiphenyl 1,2-Dioxygenase, domain 1"/>
    <property type="match status" value="1"/>
</dbReference>
<dbReference type="PANTHER" id="PTHR36503">
    <property type="entry name" value="BLR2520 PROTEIN"/>
    <property type="match status" value="1"/>
</dbReference>
<dbReference type="Proteomes" id="UP000181897">
    <property type="component" value="Chromosome"/>
</dbReference>
<dbReference type="KEGG" id="suam:BOO69_05460"/>
<name>A0A1J0WF37_9RHOB</name>
<dbReference type="EMBL" id="CP018076">
    <property type="protein sequence ID" value="APE42932.1"/>
    <property type="molecule type" value="Genomic_DNA"/>
</dbReference>
<dbReference type="InterPro" id="IPR004360">
    <property type="entry name" value="Glyas_Fos-R_dOase_dom"/>
</dbReference>
<dbReference type="Pfam" id="PF00903">
    <property type="entry name" value="Glyoxalase"/>
    <property type="match status" value="1"/>
</dbReference>
<dbReference type="SUPFAM" id="SSF54593">
    <property type="entry name" value="Glyoxalase/Bleomycin resistance protein/Dihydroxybiphenyl dioxygenase"/>
    <property type="match status" value="1"/>
</dbReference>
<dbReference type="PROSITE" id="PS51819">
    <property type="entry name" value="VOC"/>
    <property type="match status" value="1"/>
</dbReference>
<dbReference type="InterPro" id="IPR037523">
    <property type="entry name" value="VOC_core"/>
</dbReference>
<dbReference type="STRING" id="1917485.BOO69_05460"/>